<dbReference type="EMBL" id="CAADFL010000098">
    <property type="protein sequence ID" value="VFK09199.1"/>
    <property type="molecule type" value="Genomic_DNA"/>
</dbReference>
<evidence type="ECO:0000313" key="3">
    <source>
        <dbReference type="EMBL" id="VFK09199.1"/>
    </source>
</evidence>
<dbReference type="AlphaFoldDB" id="A0A450VWN6"/>
<dbReference type="Pfam" id="PF12694">
    <property type="entry name" value="cpYpsA"/>
    <property type="match status" value="1"/>
</dbReference>
<evidence type="ECO:0000313" key="1">
    <source>
        <dbReference type="EMBL" id="VFJ55157.1"/>
    </source>
</evidence>
<name>A0A450VWN6_9GAMM</name>
<dbReference type="Gene3D" id="3.40.50.450">
    <property type="match status" value="1"/>
</dbReference>
<dbReference type="InterPro" id="IPR024755">
    <property type="entry name" value="cpYpsA"/>
</dbReference>
<gene>
    <name evidence="2" type="ORF">BECKFM1743A_GA0114220_109312</name>
    <name evidence="3" type="ORF">BECKFM1743B_GA0114221_100982</name>
    <name evidence="1" type="ORF">BECKFM1743C_GA0114222_101521</name>
</gene>
<dbReference type="EMBL" id="CAADFA010000152">
    <property type="protein sequence ID" value="VFJ55157.1"/>
    <property type="molecule type" value="Genomic_DNA"/>
</dbReference>
<accession>A0A450VWN6</accession>
<evidence type="ECO:0000313" key="2">
    <source>
        <dbReference type="EMBL" id="VFJ76547.1"/>
    </source>
</evidence>
<proteinExistence type="predicted"/>
<protein>
    <submittedName>
        <fullName evidence="3">Molybdenum carrier</fullName>
    </submittedName>
</protein>
<dbReference type="EMBL" id="CAADEZ010000931">
    <property type="protein sequence ID" value="VFJ76547.1"/>
    <property type="molecule type" value="Genomic_DNA"/>
</dbReference>
<organism evidence="3">
    <name type="scientific">Candidatus Kentrum sp. FM</name>
    <dbReference type="NCBI Taxonomy" id="2126340"/>
    <lineage>
        <taxon>Bacteria</taxon>
        <taxon>Pseudomonadati</taxon>
        <taxon>Pseudomonadota</taxon>
        <taxon>Gammaproteobacteria</taxon>
        <taxon>Candidatus Kentrum</taxon>
    </lineage>
</organism>
<sequence>MSLEKIISGGQTGVDQAALRAASVAGLAIGGWCPPNRECESGTIPSAFPLVPTDKERSELAPDIPRSLRTQWNVRDSDATCIIIPGPDLFSRHGTGFRYPGRNGLDNGTRWTAICAQLFHKPLLIVDPDDDGTSDEITSWVQHLDIRTLNIAGPSERAVPGIGEQAFEIMSRILRGDSHHGV</sequence>
<reference evidence="3" key="1">
    <citation type="submission" date="2019-02" db="EMBL/GenBank/DDBJ databases">
        <authorList>
            <person name="Gruber-Vodicka R. H."/>
            <person name="Seah K. B. B."/>
        </authorList>
    </citation>
    <scope>NUCLEOTIDE SEQUENCE</scope>
    <source>
        <strain evidence="2">BECK_BZ163</strain>
        <strain evidence="3">BECK_BZ164</strain>
        <strain evidence="1">BECK_BZ165</strain>
    </source>
</reference>